<keyword evidence="10 11" id="KW-0472">Membrane</keyword>
<dbReference type="GO" id="GO:0016020">
    <property type="term" value="C:membrane"/>
    <property type="evidence" value="ECO:0007669"/>
    <property type="project" value="UniProtKB-SubCell"/>
</dbReference>
<reference evidence="12" key="1">
    <citation type="journal article" date="2019" name="Science">
        <title>Mutation of a bHLH transcription factor allowed almond domestication.</title>
        <authorList>
            <person name="Sanchez-Perez R."/>
            <person name="Pavan S."/>
            <person name="Mazzeo R."/>
            <person name="Moldovan C."/>
            <person name="Aiese Cigliano R."/>
            <person name="Del Cueto J."/>
            <person name="Ricciardi F."/>
            <person name="Lotti C."/>
            <person name="Ricciardi L."/>
            <person name="Dicenta F."/>
            <person name="Lopez-Marques R.L."/>
            <person name="Lindberg Moller B."/>
        </authorList>
    </citation>
    <scope>NUCLEOTIDE SEQUENCE</scope>
</reference>
<name>A0A4Y1QRD3_PRUDU</name>
<protein>
    <submittedName>
        <fullName evidence="12">Cytochrome P450 superfamily protein</fullName>
    </submittedName>
</protein>
<dbReference type="EMBL" id="AP019297">
    <property type="protein sequence ID" value="BBG94357.1"/>
    <property type="molecule type" value="Genomic_DNA"/>
</dbReference>
<evidence type="ECO:0000256" key="6">
    <source>
        <dbReference type="ARBA" id="ARBA00022989"/>
    </source>
</evidence>
<sequence length="557" mass="64142">MSECRAQYGQRSPPPSAASFWVCQSKYFAQRQSQEIRYPQYVVWELQPDKEAIQKQMSSLGGPVLSSRPHKVWWTPRHIQNLMALQGIKGPSYRLIHGNTKEIFNMKMETMGSPRNLSDDVLSAVQPHIRSWTKIYGKNYLQWPGSQAQLVVMEPELCKEILSNKDGAYPKREPEGYVKKLVGDSMGTTNQADKWSKVRKLANHAFHGESLKSMIPAMIASAETMLDGWKNHEGKEIEVYEQFRTAFSSSYLEGKSFFDNLMKLSFLLVKKFFQSQISRHQIFKSSDDIESEKLDKAMRDFIIVIVKKREKATTTGEENKFGNDYLGLLLKAHLDTNDLVDECKAFYFAGQETSNGLLAWIIFLLALHTDWQEEARKEVLQLFGKQNPTHDDISKLKTMSMIINESLRLYPSVLSIDRKVTREVKLGRLIVPANVELLISCLALHHEPEFWGKTCTFLNHIDSRKIALSMILQRYQFTLSPGYVHSPVDYLTIRPQHGVQVMLHKLFLCVFLLLLAFLNIFDKLWWAPTRIQKLMALQGIKGPSYRPIHGNTKEMME</sequence>
<dbReference type="PANTHER" id="PTHR24282">
    <property type="entry name" value="CYTOCHROME P450 FAMILY MEMBER"/>
    <property type="match status" value="1"/>
</dbReference>
<keyword evidence="5" id="KW-0479">Metal-binding</keyword>
<evidence type="ECO:0000256" key="11">
    <source>
        <dbReference type="SAM" id="Phobius"/>
    </source>
</evidence>
<evidence type="ECO:0000256" key="10">
    <source>
        <dbReference type="ARBA" id="ARBA00023136"/>
    </source>
</evidence>
<evidence type="ECO:0000256" key="7">
    <source>
        <dbReference type="ARBA" id="ARBA00023002"/>
    </source>
</evidence>
<comment type="subcellular location">
    <subcellularLocation>
        <location evidence="1">Membrane</location>
        <topology evidence="1">Single-pass membrane protein</topology>
    </subcellularLocation>
</comment>
<evidence type="ECO:0000256" key="9">
    <source>
        <dbReference type="ARBA" id="ARBA00023033"/>
    </source>
</evidence>
<evidence type="ECO:0000256" key="4">
    <source>
        <dbReference type="ARBA" id="ARBA00022692"/>
    </source>
</evidence>
<dbReference type="InterPro" id="IPR001128">
    <property type="entry name" value="Cyt_P450"/>
</dbReference>
<evidence type="ECO:0000256" key="8">
    <source>
        <dbReference type="ARBA" id="ARBA00023004"/>
    </source>
</evidence>
<feature type="transmembrane region" description="Helical" evidence="11">
    <location>
        <begin position="502"/>
        <end position="521"/>
    </location>
</feature>
<keyword evidence="3" id="KW-0349">Heme</keyword>
<comment type="similarity">
    <text evidence="2">Belongs to the cytochrome P450 family.</text>
</comment>
<keyword evidence="9" id="KW-0503">Monooxygenase</keyword>
<dbReference type="InterPro" id="IPR050665">
    <property type="entry name" value="Cytochrome_P450_Monooxygen"/>
</dbReference>
<evidence type="ECO:0000256" key="3">
    <source>
        <dbReference type="ARBA" id="ARBA00022617"/>
    </source>
</evidence>
<dbReference type="GO" id="GO:0016705">
    <property type="term" value="F:oxidoreductase activity, acting on paired donors, with incorporation or reduction of molecular oxygen"/>
    <property type="evidence" value="ECO:0007669"/>
    <property type="project" value="InterPro"/>
</dbReference>
<dbReference type="PRINTS" id="PR00385">
    <property type="entry name" value="P450"/>
</dbReference>
<evidence type="ECO:0000256" key="2">
    <source>
        <dbReference type="ARBA" id="ARBA00010617"/>
    </source>
</evidence>
<keyword evidence="7" id="KW-0560">Oxidoreductase</keyword>
<keyword evidence="6 11" id="KW-1133">Transmembrane helix</keyword>
<dbReference type="AlphaFoldDB" id="A0A4Y1QRD3"/>
<dbReference type="Pfam" id="PF00067">
    <property type="entry name" value="p450"/>
    <property type="match status" value="1"/>
</dbReference>
<dbReference type="GO" id="GO:0004497">
    <property type="term" value="F:monooxygenase activity"/>
    <property type="evidence" value="ECO:0007669"/>
    <property type="project" value="UniProtKB-KW"/>
</dbReference>
<proteinExistence type="inferred from homology"/>
<evidence type="ECO:0000256" key="1">
    <source>
        <dbReference type="ARBA" id="ARBA00004167"/>
    </source>
</evidence>
<keyword evidence="8" id="KW-0408">Iron</keyword>
<keyword evidence="4 11" id="KW-0812">Transmembrane</keyword>
<dbReference type="InterPro" id="IPR036396">
    <property type="entry name" value="Cyt_P450_sf"/>
</dbReference>
<accession>A0A4Y1QRD3</accession>
<dbReference type="SUPFAM" id="SSF48264">
    <property type="entry name" value="Cytochrome P450"/>
    <property type="match status" value="1"/>
</dbReference>
<dbReference type="PANTHER" id="PTHR24282:SF20">
    <property type="entry name" value="CYTOCHROME P450 CYP749A22-LIKE"/>
    <property type="match status" value="1"/>
</dbReference>
<dbReference type="Gene3D" id="1.10.630.10">
    <property type="entry name" value="Cytochrome P450"/>
    <property type="match status" value="1"/>
</dbReference>
<evidence type="ECO:0000256" key="5">
    <source>
        <dbReference type="ARBA" id="ARBA00022723"/>
    </source>
</evidence>
<organism evidence="12">
    <name type="scientific">Prunus dulcis</name>
    <name type="common">Almond</name>
    <name type="synonym">Amygdalus dulcis</name>
    <dbReference type="NCBI Taxonomy" id="3755"/>
    <lineage>
        <taxon>Eukaryota</taxon>
        <taxon>Viridiplantae</taxon>
        <taxon>Streptophyta</taxon>
        <taxon>Embryophyta</taxon>
        <taxon>Tracheophyta</taxon>
        <taxon>Spermatophyta</taxon>
        <taxon>Magnoliopsida</taxon>
        <taxon>eudicotyledons</taxon>
        <taxon>Gunneridae</taxon>
        <taxon>Pentapetalae</taxon>
        <taxon>rosids</taxon>
        <taxon>fabids</taxon>
        <taxon>Rosales</taxon>
        <taxon>Rosaceae</taxon>
        <taxon>Amygdaloideae</taxon>
        <taxon>Amygdaleae</taxon>
        <taxon>Prunus</taxon>
    </lineage>
</organism>
<dbReference type="GO" id="GO:0005506">
    <property type="term" value="F:iron ion binding"/>
    <property type="evidence" value="ECO:0007669"/>
    <property type="project" value="InterPro"/>
</dbReference>
<gene>
    <name evidence="12" type="ORF">Prudu_002615</name>
</gene>
<dbReference type="GO" id="GO:0020037">
    <property type="term" value="F:heme binding"/>
    <property type="evidence" value="ECO:0007669"/>
    <property type="project" value="InterPro"/>
</dbReference>
<evidence type="ECO:0000313" key="12">
    <source>
        <dbReference type="EMBL" id="BBG94357.1"/>
    </source>
</evidence>